<dbReference type="InterPro" id="IPR025698">
    <property type="entry name" value="2TM_dom"/>
</dbReference>
<keyword evidence="4" id="KW-1185">Reference proteome</keyword>
<dbReference type="AlphaFoldDB" id="A0A0B7IIQ5"/>
<name>A0A0B7IIQ5_9FLAO</name>
<evidence type="ECO:0000313" key="4">
    <source>
        <dbReference type="Proteomes" id="UP000045051"/>
    </source>
</evidence>
<proteinExistence type="predicted"/>
<dbReference type="Pfam" id="PF13239">
    <property type="entry name" value="2TM"/>
    <property type="match status" value="1"/>
</dbReference>
<dbReference type="EMBL" id="CDOI01000214">
    <property type="protein sequence ID" value="CEN49858.1"/>
    <property type="molecule type" value="Genomic_DNA"/>
</dbReference>
<dbReference type="Proteomes" id="UP000045051">
    <property type="component" value="Unassembled WGS sequence"/>
</dbReference>
<gene>
    <name evidence="3" type="ORF">CCAND38_970003</name>
</gene>
<evidence type="ECO:0000256" key="1">
    <source>
        <dbReference type="SAM" id="Phobius"/>
    </source>
</evidence>
<keyword evidence="1" id="KW-1133">Transmembrane helix</keyword>
<reference evidence="3 4" key="1">
    <citation type="submission" date="2015-01" db="EMBL/GenBank/DDBJ databases">
        <authorList>
            <person name="Xiang T."/>
            <person name="Song Y."/>
            <person name="Huang L."/>
            <person name="Wang B."/>
            <person name="Wu P."/>
        </authorList>
    </citation>
    <scope>NUCLEOTIDE SEQUENCE [LARGE SCALE GENOMIC DNA]</scope>
    <source>
        <strain evidence="3 4">CcD38</strain>
    </source>
</reference>
<sequence>MMNTTEQNAYRKAEKRVKKLKKFYHHLATYVVVNAFLVGLNLYQTPNNLWCLWVIFGWGIGLISHAFKVFAPDIFLGKNWEERKIKELMEKEEK</sequence>
<protein>
    <recommendedName>
        <fullName evidence="2">2TM domain-containing protein</fullName>
    </recommendedName>
</protein>
<feature type="domain" description="2TM" evidence="2">
    <location>
        <begin position="11"/>
        <end position="90"/>
    </location>
</feature>
<keyword evidence="1" id="KW-0472">Membrane</keyword>
<feature type="transmembrane region" description="Helical" evidence="1">
    <location>
        <begin position="23"/>
        <end position="43"/>
    </location>
</feature>
<organism evidence="3 4">
    <name type="scientific">Capnocytophaga canis</name>
    <dbReference type="NCBI Taxonomy" id="1848903"/>
    <lineage>
        <taxon>Bacteria</taxon>
        <taxon>Pseudomonadati</taxon>
        <taxon>Bacteroidota</taxon>
        <taxon>Flavobacteriia</taxon>
        <taxon>Flavobacteriales</taxon>
        <taxon>Flavobacteriaceae</taxon>
        <taxon>Capnocytophaga</taxon>
    </lineage>
</organism>
<feature type="transmembrane region" description="Helical" evidence="1">
    <location>
        <begin position="55"/>
        <end position="76"/>
    </location>
</feature>
<evidence type="ECO:0000313" key="3">
    <source>
        <dbReference type="EMBL" id="CEN49858.1"/>
    </source>
</evidence>
<accession>A0A0B7IIQ5</accession>
<keyword evidence="1" id="KW-0812">Transmembrane</keyword>
<evidence type="ECO:0000259" key="2">
    <source>
        <dbReference type="Pfam" id="PF13239"/>
    </source>
</evidence>